<evidence type="ECO:0000256" key="2">
    <source>
        <dbReference type="SAM" id="MobiDB-lite"/>
    </source>
</evidence>
<feature type="region of interest" description="Disordered" evidence="2">
    <location>
        <begin position="921"/>
        <end position="942"/>
    </location>
</feature>
<feature type="domain" description="USP" evidence="3">
    <location>
        <begin position="162"/>
        <end position="572"/>
    </location>
</feature>
<dbReference type="InterPro" id="IPR028889">
    <property type="entry name" value="USP"/>
</dbReference>
<dbReference type="CDD" id="cd02659">
    <property type="entry name" value="peptidase_C19C"/>
    <property type="match status" value="1"/>
</dbReference>
<dbReference type="PROSITE" id="PS50235">
    <property type="entry name" value="USP_3"/>
    <property type="match status" value="1"/>
</dbReference>
<evidence type="ECO:0000313" key="5">
    <source>
        <dbReference type="Proteomes" id="UP000215335"/>
    </source>
</evidence>
<evidence type="ECO:0000256" key="1">
    <source>
        <dbReference type="ARBA" id="ARBA00009085"/>
    </source>
</evidence>
<dbReference type="PANTHER" id="PTHR24006">
    <property type="entry name" value="UBIQUITIN CARBOXYL-TERMINAL HYDROLASE"/>
    <property type="match status" value="1"/>
</dbReference>
<protein>
    <recommendedName>
        <fullName evidence="3">USP domain-containing protein</fullName>
    </recommendedName>
</protein>
<dbReference type="STRING" id="543379.A0A232F3K6"/>
<feature type="region of interest" description="Disordered" evidence="2">
    <location>
        <begin position="445"/>
        <end position="480"/>
    </location>
</feature>
<dbReference type="InterPro" id="IPR018200">
    <property type="entry name" value="USP_CS"/>
</dbReference>
<dbReference type="InterPro" id="IPR001394">
    <property type="entry name" value="Peptidase_C19_UCH"/>
</dbReference>
<feature type="compositionally biased region" description="Polar residues" evidence="2">
    <location>
        <begin position="445"/>
        <end position="454"/>
    </location>
</feature>
<dbReference type="PROSITE" id="PS00972">
    <property type="entry name" value="USP_1"/>
    <property type="match status" value="1"/>
</dbReference>
<dbReference type="PROSITE" id="PS00973">
    <property type="entry name" value="USP_2"/>
    <property type="match status" value="1"/>
</dbReference>
<dbReference type="PANTHER" id="PTHR24006:SF702">
    <property type="entry name" value="UBIQUITIN CARBOXYL-TERMINAL HYDROLASE 47"/>
    <property type="match status" value="1"/>
</dbReference>
<keyword evidence="5" id="KW-1185">Reference proteome</keyword>
<dbReference type="InterPro" id="IPR038765">
    <property type="entry name" value="Papain-like_cys_pep_sf"/>
</dbReference>
<dbReference type="Gene3D" id="3.90.70.10">
    <property type="entry name" value="Cysteine proteinases"/>
    <property type="match status" value="1"/>
</dbReference>
<proteinExistence type="inferred from homology"/>
<dbReference type="EMBL" id="NNAY01001115">
    <property type="protein sequence ID" value="OXU25089.1"/>
    <property type="molecule type" value="Genomic_DNA"/>
</dbReference>
<evidence type="ECO:0000259" key="3">
    <source>
        <dbReference type="PROSITE" id="PS50235"/>
    </source>
</evidence>
<dbReference type="GO" id="GO:0016579">
    <property type="term" value="P:protein deubiquitination"/>
    <property type="evidence" value="ECO:0007669"/>
    <property type="project" value="InterPro"/>
</dbReference>
<dbReference type="OrthoDB" id="289038at2759"/>
<gene>
    <name evidence="4" type="ORF">TSAR_000008</name>
</gene>
<dbReference type="GO" id="GO:0004843">
    <property type="term" value="F:cysteine-type deubiquitinase activity"/>
    <property type="evidence" value="ECO:0007669"/>
    <property type="project" value="InterPro"/>
</dbReference>
<accession>A0A232F3K6</accession>
<reference evidence="4 5" key="1">
    <citation type="journal article" date="2017" name="Curr. Biol.">
        <title>The Evolution of Venom by Co-option of Single-Copy Genes.</title>
        <authorList>
            <person name="Martinson E.O."/>
            <person name="Mrinalini"/>
            <person name="Kelkar Y.D."/>
            <person name="Chang C.H."/>
            <person name="Werren J.H."/>
        </authorList>
    </citation>
    <scope>NUCLEOTIDE SEQUENCE [LARGE SCALE GENOMIC DNA]</scope>
    <source>
        <strain evidence="4 5">Alberta</strain>
        <tissue evidence="4">Whole body</tissue>
    </source>
</reference>
<dbReference type="Pfam" id="PF00443">
    <property type="entry name" value="UCH"/>
    <property type="match status" value="1"/>
</dbReference>
<feature type="compositionally biased region" description="Low complexity" evidence="2">
    <location>
        <begin position="465"/>
        <end position="479"/>
    </location>
</feature>
<sequence>MLSSVRTKGILHINLIIIERLNARVVGILEKTVPAKYVRTAKVLSGVIRQRIENTGCKYKDIYILKLKLPNDKEQDITASMFSPANLENVLEEVISTLPPEDETPTLELSMEWCKEHRGVRVPKNVSRPVKPATKYKSCTESYDNSSKILCNDTETLKPNYVGLVNQAMTCYLNSLLQALYMTPEFRNALYNWEYKSSEKNTTNSNTTSNSIPYQLQKLFLNLQTSQKTAVETTSLTKSFGWDSNEAWHQHDIQELCRVMFDALELTFKNTAQADLINRLYEGKINDYVKCLTCNTEKFREDTFLDIPLPVRPFDTNVAYGSVEEALEAFVKYETLEGNNQYFCEKCDKKSNAHKGLKFTKFPYILTLQLKRFDFDQNTYHRIKLNDKVTFPDVLNLNTFIESSSNKESPLNEEDAGMSVKCDDSITIDSSTMDETDYASSDIVLSNSNHLSNPDQDDDEGIDVSNGMSSSSSSMQNNNAEKIREEYAEAKGPYIYELFSIMIHSGSASGGHYYAYIKDFRTDKWLCFNDQIVTPITQDEIQKTYGGGNRPGYFSGAYRSSTNAYMLMYRQIDPKRNALPMQAEDFPPHIKELLEKMKKSEEERNCYIDEPSFLDRRYNRPIYYRHPATGEVKEVFVSFRMSMTLRQIAEATYKEANLDSLVDFEQCRIVNYLPRYDLIECSYEDCDHTKLEDLFDYTRMNLLLDIRPKSEQFESYLPMPIITKVYVIDALDTNIVDGPKYIRANQKQTIQEFKQELKKHFNLDPNTVQLLCKEIQQNKLLDDDLVLESKYSGQLFKIGATDSYEHEMLMNLEESVFFKMCEYLDDIVTFYVDTSKVTKEQLVKQGIPTLEEYYKEEKTQENTNSLFNCVTDEMSKINISSSYNNSAKNHSQIATNSDMTDVYEMILQNKGAIDKEECKVQETSNSEDSSLSDSDRTLVGDVPEESELDCESALNPADRFTGSHFYPNSLINQNNEILKISVDNRIKEDELKEKLESSLNIPKDYFKLTEFVAEDACSYSSSRNKLVLKEDQKYSICLGRICNSNELKLDVYRLDMQSMLHCLAQICQVTPTSLRSDTNLTMPKGTAYDMGRRYLTDLKQAPLARLSTLYVNKSTTVGNVKKQIRAELKRKNILDLQDGKWLFVDYNEEILGDVWSNDENRLHSTDGICLCPSDSPICVKKWNRKDMQLENPEPISVTGDNINIKLKETVSSMSKIPLECLELCPMVVGKQSALDKIETFKWKSDINNDEIDCKTYILYSSRVETEIKHKSSYTNGKVHLSFASKFSKFQVEEYLTSFRGNERFERDTKNTHGGRKEQYAAECNKSSGSLQLAANSDDLQSTKGKSA</sequence>
<organism evidence="4 5">
    <name type="scientific">Trichomalopsis sarcophagae</name>
    <dbReference type="NCBI Taxonomy" id="543379"/>
    <lineage>
        <taxon>Eukaryota</taxon>
        <taxon>Metazoa</taxon>
        <taxon>Ecdysozoa</taxon>
        <taxon>Arthropoda</taxon>
        <taxon>Hexapoda</taxon>
        <taxon>Insecta</taxon>
        <taxon>Pterygota</taxon>
        <taxon>Neoptera</taxon>
        <taxon>Endopterygota</taxon>
        <taxon>Hymenoptera</taxon>
        <taxon>Apocrita</taxon>
        <taxon>Proctotrupomorpha</taxon>
        <taxon>Chalcidoidea</taxon>
        <taxon>Pteromalidae</taxon>
        <taxon>Pteromalinae</taxon>
        <taxon>Trichomalopsis</taxon>
    </lineage>
</organism>
<comment type="similarity">
    <text evidence="1">Belongs to the peptidase C19 family.</text>
</comment>
<comment type="caution">
    <text evidence="4">The sequence shown here is derived from an EMBL/GenBank/DDBJ whole genome shotgun (WGS) entry which is preliminary data.</text>
</comment>
<dbReference type="InterPro" id="IPR050164">
    <property type="entry name" value="Peptidase_C19"/>
</dbReference>
<name>A0A232F3K6_9HYME</name>
<evidence type="ECO:0000313" key="4">
    <source>
        <dbReference type="EMBL" id="OXU25089.1"/>
    </source>
</evidence>
<dbReference type="GO" id="GO:0005829">
    <property type="term" value="C:cytosol"/>
    <property type="evidence" value="ECO:0007669"/>
    <property type="project" value="TreeGrafter"/>
</dbReference>
<dbReference type="GO" id="GO:0005634">
    <property type="term" value="C:nucleus"/>
    <property type="evidence" value="ECO:0007669"/>
    <property type="project" value="TreeGrafter"/>
</dbReference>
<dbReference type="Proteomes" id="UP000215335">
    <property type="component" value="Unassembled WGS sequence"/>
</dbReference>
<dbReference type="SUPFAM" id="SSF54001">
    <property type="entry name" value="Cysteine proteinases"/>
    <property type="match status" value="1"/>
</dbReference>